<evidence type="ECO:0000313" key="2">
    <source>
        <dbReference type="Proteomes" id="UP000887116"/>
    </source>
</evidence>
<accession>A0A8X6KEW2</accession>
<sequence>MLPRSRRQRVRSPDALDDKYVPVKYVEAQDPPIGEE</sequence>
<gene>
    <name evidence="1" type="ORF">TNCT_601291</name>
</gene>
<keyword evidence="2" id="KW-1185">Reference proteome</keyword>
<protein>
    <submittedName>
        <fullName evidence="1">Uncharacterized protein</fullName>
    </submittedName>
</protein>
<dbReference type="EMBL" id="BMAO01020956">
    <property type="protein sequence ID" value="GFQ70981.1"/>
    <property type="molecule type" value="Genomic_DNA"/>
</dbReference>
<proteinExistence type="predicted"/>
<organism evidence="1 2">
    <name type="scientific">Trichonephila clavata</name>
    <name type="common">Joro spider</name>
    <name type="synonym">Nephila clavata</name>
    <dbReference type="NCBI Taxonomy" id="2740835"/>
    <lineage>
        <taxon>Eukaryota</taxon>
        <taxon>Metazoa</taxon>
        <taxon>Ecdysozoa</taxon>
        <taxon>Arthropoda</taxon>
        <taxon>Chelicerata</taxon>
        <taxon>Arachnida</taxon>
        <taxon>Araneae</taxon>
        <taxon>Araneomorphae</taxon>
        <taxon>Entelegynae</taxon>
        <taxon>Araneoidea</taxon>
        <taxon>Nephilidae</taxon>
        <taxon>Trichonephila</taxon>
    </lineage>
</organism>
<reference evidence="1" key="1">
    <citation type="submission" date="2020-07" db="EMBL/GenBank/DDBJ databases">
        <title>Multicomponent nature underlies the extraordinary mechanical properties of spider dragline silk.</title>
        <authorList>
            <person name="Kono N."/>
            <person name="Nakamura H."/>
            <person name="Mori M."/>
            <person name="Yoshida Y."/>
            <person name="Ohtoshi R."/>
            <person name="Malay A.D."/>
            <person name="Moran D.A.P."/>
            <person name="Tomita M."/>
            <person name="Numata K."/>
            <person name="Arakawa K."/>
        </authorList>
    </citation>
    <scope>NUCLEOTIDE SEQUENCE</scope>
</reference>
<evidence type="ECO:0000313" key="1">
    <source>
        <dbReference type="EMBL" id="GFQ70981.1"/>
    </source>
</evidence>
<dbReference type="Proteomes" id="UP000887116">
    <property type="component" value="Unassembled WGS sequence"/>
</dbReference>
<dbReference type="AlphaFoldDB" id="A0A8X6KEW2"/>
<name>A0A8X6KEW2_TRICU</name>
<feature type="non-terminal residue" evidence="1">
    <location>
        <position position="36"/>
    </location>
</feature>
<comment type="caution">
    <text evidence="1">The sequence shown here is derived from an EMBL/GenBank/DDBJ whole genome shotgun (WGS) entry which is preliminary data.</text>
</comment>